<feature type="region of interest" description="Disordered" evidence="1">
    <location>
        <begin position="595"/>
        <end position="669"/>
    </location>
</feature>
<feature type="compositionally biased region" description="Basic residues" evidence="1">
    <location>
        <begin position="397"/>
        <end position="414"/>
    </location>
</feature>
<dbReference type="Gene3D" id="3.80.10.10">
    <property type="entry name" value="Ribonuclease Inhibitor"/>
    <property type="match status" value="2"/>
</dbReference>
<dbReference type="STRING" id="461836.A0A0L0D360"/>
<dbReference type="PANTHER" id="PTHR46984">
    <property type="entry name" value="LEUCINE-RICH REPEAT-CONTAINING PROTEIN 71"/>
    <property type="match status" value="1"/>
</dbReference>
<dbReference type="Proteomes" id="UP000054408">
    <property type="component" value="Unassembled WGS sequence"/>
</dbReference>
<dbReference type="PROSITE" id="PS51450">
    <property type="entry name" value="LRR"/>
    <property type="match status" value="1"/>
</dbReference>
<dbReference type="OrthoDB" id="120976at2759"/>
<feature type="compositionally biased region" description="Low complexity" evidence="1">
    <location>
        <begin position="608"/>
        <end position="653"/>
    </location>
</feature>
<evidence type="ECO:0000256" key="1">
    <source>
        <dbReference type="SAM" id="MobiDB-lite"/>
    </source>
</evidence>
<feature type="region of interest" description="Disordered" evidence="1">
    <location>
        <begin position="362"/>
        <end position="452"/>
    </location>
</feature>
<evidence type="ECO:0000313" key="3">
    <source>
        <dbReference type="Proteomes" id="UP000054408"/>
    </source>
</evidence>
<dbReference type="EMBL" id="GL349444">
    <property type="protein sequence ID" value="KNC46782.1"/>
    <property type="molecule type" value="Genomic_DNA"/>
</dbReference>
<dbReference type="eggNOG" id="KOG4308">
    <property type="taxonomic scope" value="Eukaryota"/>
</dbReference>
<dbReference type="PANTHER" id="PTHR46984:SF1">
    <property type="entry name" value="LEUCINE-RICH REPEAT-CONTAINING PROTEIN 71"/>
    <property type="match status" value="1"/>
</dbReference>
<name>A0A0L0D360_THETB</name>
<dbReference type="SUPFAM" id="SSF52047">
    <property type="entry name" value="RNI-like"/>
    <property type="match status" value="1"/>
</dbReference>
<gene>
    <name evidence="2" type="ORF">AMSG_03210</name>
</gene>
<feature type="compositionally biased region" description="Basic and acidic residues" evidence="1">
    <location>
        <begin position="423"/>
        <end position="432"/>
    </location>
</feature>
<keyword evidence="3" id="KW-1185">Reference proteome</keyword>
<dbReference type="InterPro" id="IPR001611">
    <property type="entry name" value="Leu-rich_rpt"/>
</dbReference>
<feature type="compositionally biased region" description="Polar residues" evidence="1">
    <location>
        <begin position="654"/>
        <end position="669"/>
    </location>
</feature>
<evidence type="ECO:0000313" key="2">
    <source>
        <dbReference type="EMBL" id="KNC46782.1"/>
    </source>
</evidence>
<feature type="compositionally biased region" description="Low complexity" evidence="1">
    <location>
        <begin position="79"/>
        <end position="98"/>
    </location>
</feature>
<dbReference type="RefSeq" id="XP_013760059.1">
    <property type="nucleotide sequence ID" value="XM_013904605.1"/>
</dbReference>
<dbReference type="GeneID" id="25562829"/>
<dbReference type="AlphaFoldDB" id="A0A0L0D360"/>
<organism evidence="2 3">
    <name type="scientific">Thecamonas trahens ATCC 50062</name>
    <dbReference type="NCBI Taxonomy" id="461836"/>
    <lineage>
        <taxon>Eukaryota</taxon>
        <taxon>Apusozoa</taxon>
        <taxon>Apusomonadida</taxon>
        <taxon>Apusomonadidae</taxon>
        <taxon>Thecamonas</taxon>
    </lineage>
</organism>
<proteinExistence type="predicted"/>
<accession>A0A0L0D360</accession>
<protein>
    <submittedName>
        <fullName evidence="2">Uncharacterized protein</fullName>
    </submittedName>
</protein>
<feature type="compositionally biased region" description="Basic and acidic residues" evidence="1">
    <location>
        <begin position="41"/>
        <end position="65"/>
    </location>
</feature>
<feature type="compositionally biased region" description="Polar residues" evidence="1">
    <location>
        <begin position="362"/>
        <end position="372"/>
    </location>
</feature>
<sequence length="669" mass="69293">MHPGLDLVPPLALLAGVDDQPGRPASRLQTSRSGENLLVPGHHDAKDSSVPEMAESRTSESGERSSRRRKSKQRRNRRSSANTSAAAGAAPAADNDAAGGDKDDAAPAAPADTAADKSGPDAADVDADIDGAIRGIGEVYEAEWAQQVLAAMDANIPFVRTTVIEGLRLVGHQLDDGTLTAIALLAPKLPLVTSLFLRNAAIRPDQMALVRHIVATAPIQTLAVDFNFMPSAAGAAVDSSMYTSLLTQVSLSSLSLRGNHLNDADAAVLADALKSNHSLTSLNLFHNDVTDVGVAALSEALRVNQRLVSLSLARNAVTTVGALSLASTLSRYAMSEEEIELRTRMIGIIDESSATNELLRSSGVQPSMTGGQAATPVRGTPVGRIKRASAATPSPRNRARASKGKGKSSRRSSRHQSGGGGGGKHDRRDRGRSSRHRGKGKVEPPPKPEETETLADMLGGIEVVNGKYYAEGNRVLTSLNLSHNAIDEAGALKLLEAAVVNPVLARLALDRNEGVSEATRSQLQALLLERDPLFVQWRAAMMAQAGSMADGSAGDDQPSAAAAAAAAIAAAAAAEASEQSKAAAAAAEATEGGDEASAACDASQPELADATTVATTTDADSKSGYSSDNSYSLPSSCDRSASRSVSRSVSRSSMLHNQRGSSHSLAAQS</sequence>
<reference evidence="2 3" key="1">
    <citation type="submission" date="2010-05" db="EMBL/GenBank/DDBJ databases">
        <title>The Genome Sequence of Thecamonas trahens ATCC 50062.</title>
        <authorList>
            <consortium name="The Broad Institute Genome Sequencing Platform"/>
            <person name="Russ C."/>
            <person name="Cuomo C."/>
            <person name="Shea T."/>
            <person name="Young S.K."/>
            <person name="Zeng Q."/>
            <person name="Koehrsen M."/>
            <person name="Haas B."/>
            <person name="Borodovsky M."/>
            <person name="Guigo R."/>
            <person name="Alvarado L."/>
            <person name="Berlin A."/>
            <person name="Bochicchio J."/>
            <person name="Borenstein D."/>
            <person name="Chapman S."/>
            <person name="Chen Z."/>
            <person name="Freedman E."/>
            <person name="Gellesch M."/>
            <person name="Goldberg J."/>
            <person name="Griggs A."/>
            <person name="Gujja S."/>
            <person name="Heilman E."/>
            <person name="Heiman D."/>
            <person name="Hepburn T."/>
            <person name="Howarth C."/>
            <person name="Jen D."/>
            <person name="Larson L."/>
            <person name="Mehta T."/>
            <person name="Park D."/>
            <person name="Pearson M."/>
            <person name="Roberts A."/>
            <person name="Saif S."/>
            <person name="Shenoy N."/>
            <person name="Sisk P."/>
            <person name="Stolte C."/>
            <person name="Sykes S."/>
            <person name="Thomson T."/>
            <person name="Walk T."/>
            <person name="White J."/>
            <person name="Yandava C."/>
            <person name="Burger G."/>
            <person name="Gray M.W."/>
            <person name="Holland P.W.H."/>
            <person name="King N."/>
            <person name="Lang F.B.F."/>
            <person name="Roger A.J."/>
            <person name="Ruiz-Trillo I."/>
            <person name="Lander E."/>
            <person name="Nusbaum C."/>
        </authorList>
    </citation>
    <scope>NUCLEOTIDE SEQUENCE [LARGE SCALE GENOMIC DNA]</scope>
    <source>
        <strain evidence="2 3">ATCC 50062</strain>
    </source>
</reference>
<feature type="region of interest" description="Disordered" evidence="1">
    <location>
        <begin position="16"/>
        <end position="126"/>
    </location>
</feature>
<dbReference type="InterPro" id="IPR053040">
    <property type="entry name" value="LRR-containing_protein_71"/>
</dbReference>
<feature type="compositionally biased region" description="Basic and acidic residues" evidence="1">
    <location>
        <begin position="440"/>
        <end position="450"/>
    </location>
</feature>
<feature type="compositionally biased region" description="Basic residues" evidence="1">
    <location>
        <begin position="66"/>
        <end position="78"/>
    </location>
</feature>
<dbReference type="InterPro" id="IPR032675">
    <property type="entry name" value="LRR_dom_sf"/>
</dbReference>
<dbReference type="SMART" id="SM00368">
    <property type="entry name" value="LRR_RI"/>
    <property type="match status" value="4"/>
</dbReference>
<dbReference type="Pfam" id="PF13516">
    <property type="entry name" value="LRR_6"/>
    <property type="match status" value="2"/>
</dbReference>